<dbReference type="AlphaFoldDB" id="A0A561EJY2"/>
<comment type="caution">
    <text evidence="1">The sequence shown here is derived from an EMBL/GenBank/DDBJ whole genome shotgun (WGS) entry which is preliminary data.</text>
</comment>
<reference evidence="1 2" key="1">
    <citation type="submission" date="2019-06" db="EMBL/GenBank/DDBJ databases">
        <title>Sequencing the genomes of 1000 actinobacteria strains.</title>
        <authorList>
            <person name="Klenk H.-P."/>
        </authorList>
    </citation>
    <scope>NUCLEOTIDE SEQUENCE [LARGE SCALE GENOMIC DNA]</scope>
    <source>
        <strain evidence="1 2">DSM 41649</strain>
    </source>
</reference>
<organism evidence="1 2">
    <name type="scientific">Kitasatospora atroaurantiaca</name>
    <dbReference type="NCBI Taxonomy" id="285545"/>
    <lineage>
        <taxon>Bacteria</taxon>
        <taxon>Bacillati</taxon>
        <taxon>Actinomycetota</taxon>
        <taxon>Actinomycetes</taxon>
        <taxon>Kitasatosporales</taxon>
        <taxon>Streptomycetaceae</taxon>
        <taxon>Kitasatospora</taxon>
    </lineage>
</organism>
<keyword evidence="2" id="KW-1185">Reference proteome</keyword>
<dbReference type="Proteomes" id="UP000318416">
    <property type="component" value="Unassembled WGS sequence"/>
</dbReference>
<evidence type="ECO:0000313" key="2">
    <source>
        <dbReference type="Proteomes" id="UP000318416"/>
    </source>
</evidence>
<dbReference type="EMBL" id="VIVR01000001">
    <property type="protein sequence ID" value="TWE15882.1"/>
    <property type="molecule type" value="Genomic_DNA"/>
</dbReference>
<gene>
    <name evidence="1" type="ORF">FB465_0830</name>
</gene>
<dbReference type="RefSeq" id="WP_145787651.1">
    <property type="nucleotide sequence ID" value="NZ_BAAABR010000027.1"/>
</dbReference>
<protein>
    <submittedName>
        <fullName evidence="1">Uncharacterized protein</fullName>
    </submittedName>
</protein>
<dbReference type="OrthoDB" id="5119752at2"/>
<sequence>MKKLVIDIQPSLIALPFHRLFTTPLVDIDGAETPAAWGTTELAVDTGPHQIRVYFRYRGQRNARLGEGRLEFSVAGTAPETRLKATLGVRNGSSFRITTV</sequence>
<evidence type="ECO:0000313" key="1">
    <source>
        <dbReference type="EMBL" id="TWE15882.1"/>
    </source>
</evidence>
<proteinExistence type="predicted"/>
<accession>A0A561EJY2</accession>
<name>A0A561EJY2_9ACTN</name>